<feature type="domain" description="N-acetyltransferase" evidence="1">
    <location>
        <begin position="129"/>
        <end position="263"/>
    </location>
</feature>
<reference evidence="2 4" key="1">
    <citation type="journal article" date="2016" name="Genome Announc.">
        <title>Complete Genome Sequence of the Amino Acid-Fermenting Clostridium propionicum X2 (DSM 1682).</title>
        <authorList>
            <person name="Poehlein A."/>
            <person name="Schlien K."/>
            <person name="Chowdhury N.P."/>
            <person name="Gottschalk G."/>
            <person name="Buckel W."/>
            <person name="Daniel R."/>
        </authorList>
    </citation>
    <scope>NUCLEOTIDE SEQUENCE [LARGE SCALE GENOMIC DNA]</scope>
    <source>
        <strain evidence="2 4">X2</strain>
    </source>
</reference>
<dbReference type="Proteomes" id="UP000184204">
    <property type="component" value="Unassembled WGS sequence"/>
</dbReference>
<dbReference type="Proteomes" id="UP000068026">
    <property type="component" value="Chromosome"/>
</dbReference>
<keyword evidence="3" id="KW-0687">Ribonucleoprotein</keyword>
<dbReference type="EC" id="2.3.1.189" evidence="2"/>
<keyword evidence="2" id="KW-0012">Acyltransferase</keyword>
<dbReference type="InterPro" id="IPR000182">
    <property type="entry name" value="GNAT_dom"/>
</dbReference>
<evidence type="ECO:0000313" key="5">
    <source>
        <dbReference type="Proteomes" id="UP000184204"/>
    </source>
</evidence>
<accession>A0A0X1U6U6</accession>
<sequence length="263" mass="31029">MIEKMIDGWAFWQEIAKRLSKGQRTNFFFSEEEVLLLVQQEKFSRFDFADSAYFFLKEDQFYRLFYFLDKENSPEVLPAFAEPIILEEVLLANKERLPSQDDWEKVGFQAYLERKRMYIMSKNVIMEERKITFARENLLEDIFQLMLESFEPFSSALPTKEALLADILNQRVLVSLQNQKLLGFLHFGEMKQGSMLWHIAVKPEARGLGVGEGLVRDWLFVQKDIAKKFFLWVRTDNLSALRMYDKFGFLPDGRLAPVMIKTT</sequence>
<keyword evidence="3" id="KW-0689">Ribosomal protein</keyword>
<dbReference type="GO" id="GO:0035447">
    <property type="term" value="F:mycothiol synthase activity"/>
    <property type="evidence" value="ECO:0007669"/>
    <property type="project" value="UniProtKB-EC"/>
</dbReference>
<dbReference type="EMBL" id="FQUA01000010">
    <property type="protein sequence ID" value="SHE90912.1"/>
    <property type="molecule type" value="Genomic_DNA"/>
</dbReference>
<dbReference type="InterPro" id="IPR016181">
    <property type="entry name" value="Acyl_CoA_acyltransferase"/>
</dbReference>
<name>A0A0X1U6U6_ANAPI</name>
<gene>
    <name evidence="2" type="primary">mshD_2</name>
    <name evidence="2" type="ORF">CPRO_10570</name>
    <name evidence="3" type="ORF">SAMN02745151_02172</name>
</gene>
<evidence type="ECO:0000313" key="4">
    <source>
        <dbReference type="Proteomes" id="UP000068026"/>
    </source>
</evidence>
<evidence type="ECO:0000313" key="3">
    <source>
        <dbReference type="EMBL" id="SHE90912.1"/>
    </source>
</evidence>
<proteinExistence type="predicted"/>
<dbReference type="Gene3D" id="3.40.630.30">
    <property type="match status" value="1"/>
</dbReference>
<protein>
    <submittedName>
        <fullName evidence="2">Mycothiol acetyltransferase</fullName>
        <ecNumber evidence="2">2.3.1.189</ecNumber>
    </submittedName>
    <submittedName>
        <fullName evidence="3">Ribosomal protein S18 acetylase RimI</fullName>
    </submittedName>
</protein>
<reference evidence="4" key="2">
    <citation type="submission" date="2016-01" db="EMBL/GenBank/DDBJ databases">
        <authorList>
            <person name="Poehlein A."/>
            <person name="Schlien K."/>
            <person name="Gottschalk G."/>
            <person name="Buckel W."/>
            <person name="Daniel R."/>
        </authorList>
    </citation>
    <scope>NUCLEOTIDE SEQUENCE [LARGE SCALE GENOMIC DNA]</scope>
    <source>
        <strain evidence="4">X2</strain>
    </source>
</reference>
<keyword evidence="4" id="KW-1185">Reference proteome</keyword>
<reference evidence="3" key="4">
    <citation type="submission" date="2016-11" db="EMBL/GenBank/DDBJ databases">
        <authorList>
            <person name="Varghese N."/>
            <person name="Submissions S."/>
        </authorList>
    </citation>
    <scope>NUCLEOTIDE SEQUENCE</scope>
    <source>
        <strain evidence="3">DSM 1682</strain>
    </source>
</reference>
<evidence type="ECO:0000259" key="1">
    <source>
        <dbReference type="PROSITE" id="PS51186"/>
    </source>
</evidence>
<dbReference type="KEGG" id="cpro:CPRO_10570"/>
<dbReference type="AlphaFoldDB" id="A0A0X1U6U6"/>
<reference evidence="5" key="3">
    <citation type="submission" date="2016-11" db="EMBL/GenBank/DDBJ databases">
        <authorList>
            <person name="Jaros S."/>
            <person name="Januszkiewicz K."/>
            <person name="Wedrychowicz H."/>
        </authorList>
    </citation>
    <scope>NUCLEOTIDE SEQUENCE [LARGE SCALE GENOMIC DNA]</scope>
    <source>
        <strain evidence="5">DSM 1682</strain>
    </source>
</reference>
<dbReference type="OrthoDB" id="9795206at2"/>
<dbReference type="SUPFAM" id="SSF55729">
    <property type="entry name" value="Acyl-CoA N-acyltransferases (Nat)"/>
    <property type="match status" value="1"/>
</dbReference>
<evidence type="ECO:0000313" key="2">
    <source>
        <dbReference type="EMBL" id="AMJ40652.1"/>
    </source>
</evidence>
<dbReference type="PROSITE" id="PS51186">
    <property type="entry name" value="GNAT"/>
    <property type="match status" value="1"/>
</dbReference>
<dbReference type="GO" id="GO:0005840">
    <property type="term" value="C:ribosome"/>
    <property type="evidence" value="ECO:0007669"/>
    <property type="project" value="UniProtKB-KW"/>
</dbReference>
<dbReference type="RefSeq" id="WP_066048643.1">
    <property type="nucleotide sequence ID" value="NZ_CP014223.1"/>
</dbReference>
<dbReference type="Pfam" id="PF00583">
    <property type="entry name" value="Acetyltransf_1"/>
    <property type="match status" value="1"/>
</dbReference>
<keyword evidence="2" id="KW-0808">Transferase</keyword>
<organism evidence="3 5">
    <name type="scientific">Anaerotignum propionicum DSM 1682</name>
    <dbReference type="NCBI Taxonomy" id="991789"/>
    <lineage>
        <taxon>Bacteria</taxon>
        <taxon>Bacillati</taxon>
        <taxon>Bacillota</taxon>
        <taxon>Clostridia</taxon>
        <taxon>Lachnospirales</taxon>
        <taxon>Anaerotignaceae</taxon>
        <taxon>Anaerotignum</taxon>
    </lineage>
</organism>
<dbReference type="EMBL" id="CP014223">
    <property type="protein sequence ID" value="AMJ40652.1"/>
    <property type="molecule type" value="Genomic_DNA"/>
</dbReference>